<feature type="compositionally biased region" description="Basic and acidic residues" evidence="1">
    <location>
        <begin position="51"/>
        <end position="76"/>
    </location>
</feature>
<sequence>MPQTPNPPATRTPEVQVNTEKPGQAEDPGSTAKLPHERDQSTSMTGGNKSPEMEQAHKDVKRGLRDTDARGADGRPVKPRQPVALRAD</sequence>
<keyword evidence="3" id="KW-1185">Reference proteome</keyword>
<dbReference type="Proteomes" id="UP000516028">
    <property type="component" value="Chromosome"/>
</dbReference>
<reference evidence="2 3" key="1">
    <citation type="submission" date="2020-08" db="EMBL/GenBank/DDBJ databases">
        <title>Genome sequence of Diaphorobacter aerolatus KACC 16536T.</title>
        <authorList>
            <person name="Hyun D.-W."/>
            <person name="Bae J.-W."/>
        </authorList>
    </citation>
    <scope>NUCLEOTIDE SEQUENCE [LARGE SCALE GENOMIC DNA]</scope>
    <source>
        <strain evidence="2 3">KACC 16536</strain>
    </source>
</reference>
<feature type="compositionally biased region" description="Pro residues" evidence="1">
    <location>
        <begin position="1"/>
        <end position="10"/>
    </location>
</feature>
<dbReference type="AlphaFoldDB" id="A0A7H0GKY1"/>
<evidence type="ECO:0000313" key="2">
    <source>
        <dbReference type="EMBL" id="QNP48947.1"/>
    </source>
</evidence>
<gene>
    <name evidence="2" type="ORF">H9K75_01750</name>
</gene>
<name>A0A7H0GKY1_9BURK</name>
<protein>
    <submittedName>
        <fullName evidence="2">Uncharacterized protein</fullName>
    </submittedName>
</protein>
<evidence type="ECO:0000313" key="3">
    <source>
        <dbReference type="Proteomes" id="UP000516028"/>
    </source>
</evidence>
<proteinExistence type="predicted"/>
<accession>A0A7H0GKY1</accession>
<feature type="region of interest" description="Disordered" evidence="1">
    <location>
        <begin position="1"/>
        <end position="88"/>
    </location>
</feature>
<dbReference type="KEGG" id="daer:H9K75_01750"/>
<organism evidence="2 3">
    <name type="scientific">Diaphorobacter aerolatus</name>
    <dbReference type="NCBI Taxonomy" id="1288495"/>
    <lineage>
        <taxon>Bacteria</taxon>
        <taxon>Pseudomonadati</taxon>
        <taxon>Pseudomonadota</taxon>
        <taxon>Betaproteobacteria</taxon>
        <taxon>Burkholderiales</taxon>
        <taxon>Comamonadaceae</taxon>
        <taxon>Diaphorobacter</taxon>
    </lineage>
</organism>
<evidence type="ECO:0000256" key="1">
    <source>
        <dbReference type="SAM" id="MobiDB-lite"/>
    </source>
</evidence>
<dbReference type="RefSeq" id="WP_187724539.1">
    <property type="nucleotide sequence ID" value="NZ_CP060783.1"/>
</dbReference>
<dbReference type="EMBL" id="CP060783">
    <property type="protein sequence ID" value="QNP48947.1"/>
    <property type="molecule type" value="Genomic_DNA"/>
</dbReference>